<dbReference type="InterPro" id="IPR020846">
    <property type="entry name" value="MFS_dom"/>
</dbReference>
<dbReference type="InterPro" id="IPR005828">
    <property type="entry name" value="MFS_sugar_transport-like"/>
</dbReference>
<dbReference type="PROSITE" id="PS50850">
    <property type="entry name" value="MFS"/>
    <property type="match status" value="1"/>
</dbReference>
<keyword evidence="5" id="KW-0175">Coiled coil</keyword>
<evidence type="ECO:0000313" key="9">
    <source>
        <dbReference type="EMBL" id="CAH3103313.1"/>
    </source>
</evidence>
<feature type="transmembrane region" description="Helical" evidence="7">
    <location>
        <begin position="128"/>
        <end position="145"/>
    </location>
</feature>
<dbReference type="SUPFAM" id="SSF103473">
    <property type="entry name" value="MFS general substrate transporter"/>
    <property type="match status" value="1"/>
</dbReference>
<feature type="transmembrane region" description="Helical" evidence="7">
    <location>
        <begin position="412"/>
        <end position="437"/>
    </location>
</feature>
<dbReference type="PANTHER" id="PTHR24064">
    <property type="entry name" value="SOLUTE CARRIER FAMILY 22 MEMBER"/>
    <property type="match status" value="1"/>
</dbReference>
<dbReference type="Proteomes" id="UP001159405">
    <property type="component" value="Unassembled WGS sequence"/>
</dbReference>
<name>A0ABN8NBY1_9CNID</name>
<keyword evidence="2 7" id="KW-0812">Transmembrane</keyword>
<proteinExistence type="predicted"/>
<feature type="transmembrane region" description="Helical" evidence="7">
    <location>
        <begin position="30"/>
        <end position="55"/>
    </location>
</feature>
<protein>
    <recommendedName>
        <fullName evidence="8">Major facilitator superfamily (MFS) profile domain-containing protein</fullName>
    </recommendedName>
</protein>
<feature type="transmembrane region" description="Helical" evidence="7">
    <location>
        <begin position="238"/>
        <end position="257"/>
    </location>
</feature>
<evidence type="ECO:0000256" key="7">
    <source>
        <dbReference type="SAM" id="Phobius"/>
    </source>
</evidence>
<feature type="transmembrane region" description="Helical" evidence="7">
    <location>
        <begin position="330"/>
        <end position="352"/>
    </location>
</feature>
<feature type="region of interest" description="Disordered" evidence="6">
    <location>
        <begin position="550"/>
        <end position="569"/>
    </location>
</feature>
<feature type="transmembrane region" description="Helical" evidence="7">
    <location>
        <begin position="481"/>
        <end position="500"/>
    </location>
</feature>
<evidence type="ECO:0000256" key="5">
    <source>
        <dbReference type="SAM" id="Coils"/>
    </source>
</evidence>
<evidence type="ECO:0000256" key="1">
    <source>
        <dbReference type="ARBA" id="ARBA00004141"/>
    </source>
</evidence>
<feature type="coiled-coil region" evidence="5">
    <location>
        <begin position="283"/>
        <end position="313"/>
    </location>
</feature>
<dbReference type="InterPro" id="IPR036259">
    <property type="entry name" value="MFS_trans_sf"/>
</dbReference>
<evidence type="ECO:0000256" key="2">
    <source>
        <dbReference type="ARBA" id="ARBA00022692"/>
    </source>
</evidence>
<keyword evidence="4 7" id="KW-0472">Membrane</keyword>
<evidence type="ECO:0000256" key="6">
    <source>
        <dbReference type="SAM" id="MobiDB-lite"/>
    </source>
</evidence>
<evidence type="ECO:0000256" key="3">
    <source>
        <dbReference type="ARBA" id="ARBA00022989"/>
    </source>
</evidence>
<feature type="transmembrane region" description="Helical" evidence="7">
    <location>
        <begin position="387"/>
        <end position="406"/>
    </location>
</feature>
<dbReference type="Gene3D" id="1.20.1250.20">
    <property type="entry name" value="MFS general substrate transporter like domains"/>
    <property type="match status" value="1"/>
</dbReference>
<dbReference type="Pfam" id="PF00083">
    <property type="entry name" value="Sugar_tr"/>
    <property type="match status" value="1"/>
</dbReference>
<sequence length="569" mass="64169">MDRKDMDMANENQLEMQNSKLKKSYEFDDILAMVGGFGRYTFLLYTFMCIVPLPIGLQQLVQVFYGATPKYSCAAFSQTQENNTCTVLKGGTCCEKCADYNFTGGFTSAVTEWDLVCDRKILKAMTQSVYMAGLLVGSVVFSILSDHFGRKIGIFLSIFVMVIGGIVSAVADCLSLFSLFRFIAGAATVGCILVRFVYCMEIIEIRHRTAGGFVNNIFVSAGYAVLSLFAYLIRDWKYLMLAVSLPGLPLLLCWWIIPESPRWLIAKNRLDEAHELLMKYARKNRVNIDSAQLKQAIQEFKKEEDRNRNQIRKNYGILDMFRTRRLRKRSLICGFNWFVNALVFFGISLNVGNLAGDMYLNFFILSVVEVPGALLIWFFMSRFGRRIPYASFMIIGGLSGMLVLAVPKDEELRFIVTILAVIGKACILATFLGIYVFTVELYPTIIRNTGIGVCSMMARCGSIITPFIVLLADLPIISKTLPLVIFGILGIIAGIMALWLPETLYSPMAQTVEQAEDWDEDYKIYCCRRRPVKEEGDILLMVREEVNDKGQTPPIHVTVPTEQKKDSTD</sequence>
<comment type="caution">
    <text evidence="9">The sequence shown here is derived from an EMBL/GenBank/DDBJ whole genome shotgun (WGS) entry which is preliminary data.</text>
</comment>
<comment type="subcellular location">
    <subcellularLocation>
        <location evidence="1">Membrane</location>
        <topology evidence="1">Multi-pass membrane protein</topology>
    </subcellularLocation>
</comment>
<feature type="domain" description="Major facilitator superfamily (MFS) profile" evidence="8">
    <location>
        <begin position="70"/>
        <end position="505"/>
    </location>
</feature>
<evidence type="ECO:0000256" key="4">
    <source>
        <dbReference type="ARBA" id="ARBA00023136"/>
    </source>
</evidence>
<dbReference type="EMBL" id="CALNXK010000016">
    <property type="protein sequence ID" value="CAH3103313.1"/>
    <property type="molecule type" value="Genomic_DNA"/>
</dbReference>
<dbReference type="CDD" id="cd17317">
    <property type="entry name" value="MFS_SLC22"/>
    <property type="match status" value="1"/>
</dbReference>
<feature type="transmembrane region" description="Helical" evidence="7">
    <location>
        <begin position="210"/>
        <end position="232"/>
    </location>
</feature>
<organism evidence="9 10">
    <name type="scientific">Porites lobata</name>
    <dbReference type="NCBI Taxonomy" id="104759"/>
    <lineage>
        <taxon>Eukaryota</taxon>
        <taxon>Metazoa</taxon>
        <taxon>Cnidaria</taxon>
        <taxon>Anthozoa</taxon>
        <taxon>Hexacorallia</taxon>
        <taxon>Scleractinia</taxon>
        <taxon>Fungiina</taxon>
        <taxon>Poritidae</taxon>
        <taxon>Porites</taxon>
    </lineage>
</organism>
<keyword evidence="3 7" id="KW-1133">Transmembrane helix</keyword>
<feature type="transmembrane region" description="Helical" evidence="7">
    <location>
        <begin position="177"/>
        <end position="198"/>
    </location>
</feature>
<reference evidence="9 10" key="1">
    <citation type="submission" date="2022-05" db="EMBL/GenBank/DDBJ databases">
        <authorList>
            <consortium name="Genoscope - CEA"/>
            <person name="William W."/>
        </authorList>
    </citation>
    <scope>NUCLEOTIDE SEQUENCE [LARGE SCALE GENOMIC DNA]</scope>
</reference>
<accession>A0ABN8NBY1</accession>
<evidence type="ECO:0000313" key="10">
    <source>
        <dbReference type="Proteomes" id="UP001159405"/>
    </source>
</evidence>
<feature type="transmembrane region" description="Helical" evidence="7">
    <location>
        <begin position="449"/>
        <end position="469"/>
    </location>
</feature>
<feature type="transmembrane region" description="Helical" evidence="7">
    <location>
        <begin position="358"/>
        <end position="380"/>
    </location>
</feature>
<keyword evidence="10" id="KW-1185">Reference proteome</keyword>
<feature type="transmembrane region" description="Helical" evidence="7">
    <location>
        <begin position="152"/>
        <end position="171"/>
    </location>
</feature>
<evidence type="ECO:0000259" key="8">
    <source>
        <dbReference type="PROSITE" id="PS50850"/>
    </source>
</evidence>
<gene>
    <name evidence="9" type="ORF">PLOB_00011213</name>
</gene>